<dbReference type="RefSeq" id="WP_046100093.1">
    <property type="nucleotide sequence ID" value="NZ_BKAP01000035.1"/>
</dbReference>
<evidence type="ECO:0000313" key="2">
    <source>
        <dbReference type="EMBL" id="KKB24962.1"/>
    </source>
</evidence>
<proteinExistence type="predicted"/>
<sequence length="75" mass="9121">MDKELITIRLETYEKLVRNNEQKNIQIEDLLKDNHNKRIEIEDLEVTIEELERMLQKVGTIYEKYSDISNQNERN</sequence>
<evidence type="ECO:0000313" key="3">
    <source>
        <dbReference type="Proteomes" id="UP000033530"/>
    </source>
</evidence>
<dbReference type="Proteomes" id="UP000033530">
    <property type="component" value="Unassembled WGS sequence"/>
</dbReference>
<reference evidence="2 3" key="1">
    <citation type="submission" date="2015-03" db="EMBL/GenBank/DDBJ databases">
        <title>Draft Genome Sequence of S. carnosus subsp. utilis LTH 7013, Isolated from South Tirolean Ham.</title>
        <authorList>
            <person name="Mueller A."/>
            <person name="Huptas C."/>
            <person name="Wenning M."/>
            <person name="Weiss A."/>
            <person name="Schmidt H."/>
        </authorList>
    </citation>
    <scope>NUCLEOTIDE SEQUENCE [LARGE SCALE GENOMIC DNA]</scope>
    <source>
        <strain evidence="2 3">LTH7013</strain>
    </source>
</reference>
<gene>
    <name evidence="2" type="ORF">VV61_07730</name>
</gene>
<name>A0AAJ0JND0_STACA</name>
<feature type="coiled-coil region" evidence="1">
    <location>
        <begin position="10"/>
        <end position="61"/>
    </location>
</feature>
<dbReference type="EMBL" id="LAIU01000005">
    <property type="protein sequence ID" value="KKB24962.1"/>
    <property type="molecule type" value="Genomic_DNA"/>
</dbReference>
<evidence type="ECO:0000256" key="1">
    <source>
        <dbReference type="SAM" id="Coils"/>
    </source>
</evidence>
<keyword evidence="1" id="KW-0175">Coiled coil</keyword>
<organism evidence="2 3">
    <name type="scientific">Staphylococcus carnosus</name>
    <dbReference type="NCBI Taxonomy" id="1281"/>
    <lineage>
        <taxon>Bacteria</taxon>
        <taxon>Bacillati</taxon>
        <taxon>Bacillota</taxon>
        <taxon>Bacilli</taxon>
        <taxon>Bacillales</taxon>
        <taxon>Staphylococcaceae</taxon>
        <taxon>Staphylococcus</taxon>
    </lineage>
</organism>
<accession>A0AAJ0JND0</accession>
<protein>
    <submittedName>
        <fullName evidence="2">Uncharacterized protein</fullName>
    </submittedName>
</protein>
<dbReference type="AlphaFoldDB" id="A0AAJ0JND0"/>
<comment type="caution">
    <text evidence="2">The sequence shown here is derived from an EMBL/GenBank/DDBJ whole genome shotgun (WGS) entry which is preliminary data.</text>
</comment>